<dbReference type="PROSITE" id="PS50835">
    <property type="entry name" value="IG_LIKE"/>
    <property type="match status" value="2"/>
</dbReference>
<evidence type="ECO:0000313" key="5">
    <source>
        <dbReference type="EMBL" id="GAB1291300.1"/>
    </source>
</evidence>
<keyword evidence="6" id="KW-1185">Reference proteome</keyword>
<dbReference type="EMBL" id="BAAFST010000006">
    <property type="protein sequence ID" value="GAB1291300.1"/>
    <property type="molecule type" value="Genomic_DNA"/>
</dbReference>
<feature type="chain" id="PRO_5045944406" evidence="3">
    <location>
        <begin position="21"/>
        <end position="461"/>
    </location>
</feature>
<dbReference type="InterPro" id="IPR013783">
    <property type="entry name" value="Ig-like_fold"/>
</dbReference>
<proteinExistence type="predicted"/>
<sequence>MGSEPSWWLLLCLAVSGAAGTDPPTAERRWQPTDIVLDCFLVTEDRHRGAFANSGDRERALLVLKQVPVLDDGSLEGITDFQGSTETKHDSPITFEASVDLVQIPQAEALLHADCSGKAVTCEISQYFIQARQEATFEKAQWFISNVQVSRGGPSVSMVMKTLRDAEAGAVWHPTLNLPLSPQGTVKTEVEFQVTSETQTLNHLLGSSVSLHCSFSMAPGLDLTGVEWRLQHQGSGQLVYSWKTGQGQAKRKGATLEPEELLMAGNASLTLPNLTLKDEGNYICQVSTSLYQVQQIMPLNVLAPPKVQLNLANKDPLPSLVCSIAGYYPLDVAVTWIREELGRIPAQVSGASFSSLRQSMMGTYSISSTVTAEPGPTGATYICQVAHVSLEEPLTVSMRVLPNAGGSLYHDESPASDEMKQRGALGVVFASIIFLSALLFLGLHRRQASSSRSTKTMRHSG</sequence>
<dbReference type="Proteomes" id="UP001623349">
    <property type="component" value="Unassembled WGS sequence"/>
</dbReference>
<dbReference type="PANTHER" id="PTHR23411">
    <property type="entry name" value="TAPASIN"/>
    <property type="match status" value="1"/>
</dbReference>
<evidence type="ECO:0000256" key="1">
    <source>
        <dbReference type="ARBA" id="ARBA00023319"/>
    </source>
</evidence>
<dbReference type="Pfam" id="PF07686">
    <property type="entry name" value="V-set"/>
    <property type="match status" value="1"/>
</dbReference>
<dbReference type="PROSITE" id="PS00290">
    <property type="entry name" value="IG_MHC"/>
    <property type="match status" value="1"/>
</dbReference>
<feature type="transmembrane region" description="Helical" evidence="2">
    <location>
        <begin position="423"/>
        <end position="443"/>
    </location>
</feature>
<accession>A0ABQ0EWG5</accession>
<evidence type="ECO:0000313" key="6">
    <source>
        <dbReference type="Proteomes" id="UP001623349"/>
    </source>
</evidence>
<keyword evidence="3" id="KW-0732">Signal</keyword>
<keyword evidence="2" id="KW-0812">Transmembrane</keyword>
<keyword evidence="2" id="KW-0472">Membrane</keyword>
<dbReference type="InterPro" id="IPR007110">
    <property type="entry name" value="Ig-like_dom"/>
</dbReference>
<dbReference type="InterPro" id="IPR036179">
    <property type="entry name" value="Ig-like_dom_sf"/>
</dbReference>
<name>A0ABQ0EWG5_APOSI</name>
<dbReference type="InterPro" id="IPR003006">
    <property type="entry name" value="Ig/MHC_CS"/>
</dbReference>
<dbReference type="InterPro" id="IPR050380">
    <property type="entry name" value="Immune_Resp_Modulators"/>
</dbReference>
<gene>
    <name evidence="5" type="ORF">APTSU1_000653000</name>
</gene>
<dbReference type="InterPro" id="IPR003599">
    <property type="entry name" value="Ig_sub"/>
</dbReference>
<keyword evidence="1" id="KW-0393">Immunoglobulin domain</keyword>
<dbReference type="InterPro" id="IPR013106">
    <property type="entry name" value="Ig_V-set"/>
</dbReference>
<feature type="domain" description="Ig-like" evidence="4">
    <location>
        <begin position="182"/>
        <end position="294"/>
    </location>
</feature>
<dbReference type="SMART" id="SM00409">
    <property type="entry name" value="IG"/>
    <property type="match status" value="1"/>
</dbReference>
<evidence type="ECO:0000259" key="4">
    <source>
        <dbReference type="PROSITE" id="PS50835"/>
    </source>
</evidence>
<organism evidence="5 6">
    <name type="scientific">Apodemus speciosus</name>
    <name type="common">Large Japanese field mouse</name>
    <dbReference type="NCBI Taxonomy" id="105296"/>
    <lineage>
        <taxon>Eukaryota</taxon>
        <taxon>Metazoa</taxon>
        <taxon>Chordata</taxon>
        <taxon>Craniata</taxon>
        <taxon>Vertebrata</taxon>
        <taxon>Euteleostomi</taxon>
        <taxon>Mammalia</taxon>
        <taxon>Eutheria</taxon>
        <taxon>Euarchontoglires</taxon>
        <taxon>Glires</taxon>
        <taxon>Rodentia</taxon>
        <taxon>Myomorpha</taxon>
        <taxon>Muroidea</taxon>
        <taxon>Muridae</taxon>
        <taxon>Murinae</taxon>
        <taxon>Apodemus</taxon>
    </lineage>
</organism>
<keyword evidence="2" id="KW-1133">Transmembrane helix</keyword>
<dbReference type="InterPro" id="IPR003597">
    <property type="entry name" value="Ig_C1-set"/>
</dbReference>
<evidence type="ECO:0000256" key="3">
    <source>
        <dbReference type="SAM" id="SignalP"/>
    </source>
</evidence>
<reference evidence="5 6" key="1">
    <citation type="submission" date="2024-08" db="EMBL/GenBank/DDBJ databases">
        <title>The draft genome of Apodemus speciosus.</title>
        <authorList>
            <person name="Nabeshima K."/>
            <person name="Suzuki S."/>
            <person name="Onuma M."/>
        </authorList>
    </citation>
    <scope>NUCLEOTIDE SEQUENCE [LARGE SCALE GENOMIC DNA]</scope>
    <source>
        <strain evidence="5">IB14-021</strain>
    </source>
</reference>
<comment type="caution">
    <text evidence="5">The sequence shown here is derived from an EMBL/GenBank/DDBJ whole genome shotgun (WGS) entry which is preliminary data.</text>
</comment>
<protein>
    <submittedName>
        <fullName evidence="5">Tapasin-related protein</fullName>
    </submittedName>
</protein>
<dbReference type="SUPFAM" id="SSF48726">
    <property type="entry name" value="Immunoglobulin"/>
    <property type="match status" value="2"/>
</dbReference>
<dbReference type="Pfam" id="PF07654">
    <property type="entry name" value="C1-set"/>
    <property type="match status" value="1"/>
</dbReference>
<evidence type="ECO:0000256" key="2">
    <source>
        <dbReference type="SAM" id="Phobius"/>
    </source>
</evidence>
<feature type="domain" description="Ig-like" evidence="4">
    <location>
        <begin position="298"/>
        <end position="397"/>
    </location>
</feature>
<dbReference type="SMART" id="SM00407">
    <property type="entry name" value="IGc1"/>
    <property type="match status" value="1"/>
</dbReference>
<feature type="signal peptide" evidence="3">
    <location>
        <begin position="1"/>
        <end position="20"/>
    </location>
</feature>
<dbReference type="Gene3D" id="2.60.40.10">
    <property type="entry name" value="Immunoglobulins"/>
    <property type="match status" value="3"/>
</dbReference>